<dbReference type="SUPFAM" id="SSF55785">
    <property type="entry name" value="PYP-like sensor domain (PAS domain)"/>
    <property type="match status" value="1"/>
</dbReference>
<dbReference type="Gene3D" id="3.30.450.20">
    <property type="entry name" value="PAS domain"/>
    <property type="match status" value="1"/>
</dbReference>
<dbReference type="Proteomes" id="UP001216510">
    <property type="component" value="Chromosome"/>
</dbReference>
<protein>
    <recommendedName>
        <fullName evidence="1">PAS fold-2 domain-containing protein</fullName>
    </recommendedName>
</protein>
<accession>A0ABY8BCX9</accession>
<dbReference type="InterPro" id="IPR035965">
    <property type="entry name" value="PAS-like_dom_sf"/>
</dbReference>
<dbReference type="Pfam" id="PF08446">
    <property type="entry name" value="PAS_2"/>
    <property type="match status" value="1"/>
</dbReference>
<dbReference type="EMBL" id="CP119083">
    <property type="protein sequence ID" value="WEF33765.1"/>
    <property type="molecule type" value="Genomic_DNA"/>
</dbReference>
<gene>
    <name evidence="2" type="ORF">PX653_02945</name>
</gene>
<dbReference type="RefSeq" id="WP_277416454.1">
    <property type="nucleotide sequence ID" value="NZ_CP119083.1"/>
</dbReference>
<proteinExistence type="predicted"/>
<sequence length="71" mass="7835">MTSLTPQVSATLDLSSCEQEPIRTPGSIQPHGFVLALDPDGRVVQASDNLPRHLGKPPRRYWAARWRTPSA</sequence>
<feature type="domain" description="PAS fold-2" evidence="1">
    <location>
        <begin position="17"/>
        <end position="60"/>
    </location>
</feature>
<evidence type="ECO:0000313" key="2">
    <source>
        <dbReference type="EMBL" id="WEF33765.1"/>
    </source>
</evidence>
<evidence type="ECO:0000313" key="3">
    <source>
        <dbReference type="Proteomes" id="UP001216510"/>
    </source>
</evidence>
<evidence type="ECO:0000259" key="1">
    <source>
        <dbReference type="Pfam" id="PF08446"/>
    </source>
</evidence>
<organism evidence="2 3">
    <name type="scientific">Pseudoduganella chitinolytica</name>
    <dbReference type="NCBI Taxonomy" id="34070"/>
    <lineage>
        <taxon>Bacteria</taxon>
        <taxon>Pseudomonadati</taxon>
        <taxon>Pseudomonadota</taxon>
        <taxon>Betaproteobacteria</taxon>
        <taxon>Burkholderiales</taxon>
        <taxon>Oxalobacteraceae</taxon>
        <taxon>Telluria group</taxon>
        <taxon>Pseudoduganella</taxon>
    </lineage>
</organism>
<keyword evidence="3" id="KW-1185">Reference proteome</keyword>
<dbReference type="InterPro" id="IPR013654">
    <property type="entry name" value="PAS_2"/>
</dbReference>
<reference evidence="2 3" key="1">
    <citation type="submission" date="2023-02" db="EMBL/GenBank/DDBJ databases">
        <title>Gemone sequence of Telluria chitinolytica ACM 3522T.</title>
        <authorList>
            <person name="Frediansyah A."/>
            <person name="Miess H."/>
            <person name="Gross H."/>
        </authorList>
    </citation>
    <scope>NUCLEOTIDE SEQUENCE [LARGE SCALE GENOMIC DNA]</scope>
    <source>
        <strain evidence="2 3">ACM 3522</strain>
    </source>
</reference>
<name>A0ABY8BCX9_9BURK</name>